<feature type="domain" description="DinB-like" evidence="1">
    <location>
        <begin position="12"/>
        <end position="144"/>
    </location>
</feature>
<evidence type="ECO:0000313" key="2">
    <source>
        <dbReference type="EMBL" id="AGW13937.1"/>
    </source>
</evidence>
<keyword evidence="3" id="KW-1185">Reference proteome</keyword>
<sequence>MFNIDQARSIVADMQALLDATTPAAATVRVSPDAWTLGEIVGHLIDSASNNHQRFARLRLGHLEGFPGYDAEVWVQAQHYAACDFHTLAALWTHYNALLLHLAATTPPEVLDNRWMRPAAAGGPMTLDALITDYYAHLRLHLEQYAGRLAEVKTSLYK</sequence>
<protein>
    <recommendedName>
        <fullName evidence="1">DinB-like domain-containing protein</fullName>
    </recommendedName>
</protein>
<dbReference type="KEGG" id="dgg:DGI_2179"/>
<dbReference type="InterPro" id="IPR034660">
    <property type="entry name" value="DinB/YfiT-like"/>
</dbReference>
<dbReference type="OrthoDB" id="9793216at2"/>
<dbReference type="RefSeq" id="WP_021760869.1">
    <property type="nucleotide sequence ID" value="NC_022444.1"/>
</dbReference>
<organism evidence="2 3">
    <name type="scientific">Megalodesulfovibrio gigas (strain ATCC 19364 / DSM 1382 / NCIMB 9332 / VKM B-1759)</name>
    <name type="common">Desulfovibrio gigas</name>
    <dbReference type="NCBI Taxonomy" id="1121448"/>
    <lineage>
        <taxon>Bacteria</taxon>
        <taxon>Pseudomonadati</taxon>
        <taxon>Thermodesulfobacteriota</taxon>
        <taxon>Desulfovibrionia</taxon>
        <taxon>Desulfovibrionales</taxon>
        <taxon>Desulfovibrionaceae</taxon>
        <taxon>Megalodesulfovibrio</taxon>
    </lineage>
</organism>
<dbReference type="AlphaFoldDB" id="T2GDE2"/>
<dbReference type="Proteomes" id="UP000016587">
    <property type="component" value="Chromosome"/>
</dbReference>
<dbReference type="InterPro" id="IPR024775">
    <property type="entry name" value="DinB-like"/>
</dbReference>
<dbReference type="EMBL" id="CP006585">
    <property type="protein sequence ID" value="AGW13937.1"/>
    <property type="molecule type" value="Genomic_DNA"/>
</dbReference>
<dbReference type="eggNOG" id="COG0456">
    <property type="taxonomic scope" value="Bacteria"/>
</dbReference>
<name>T2GDE2_MEGG1</name>
<evidence type="ECO:0000259" key="1">
    <source>
        <dbReference type="Pfam" id="PF12867"/>
    </source>
</evidence>
<dbReference type="STRING" id="1121448.DGI_2179"/>
<proteinExistence type="predicted"/>
<dbReference type="Gene3D" id="1.20.120.450">
    <property type="entry name" value="dinb family like domain"/>
    <property type="match status" value="1"/>
</dbReference>
<dbReference type="HOGENOM" id="CLU_105789_4_0_7"/>
<reference evidence="2 3" key="1">
    <citation type="journal article" date="2013" name="J. Bacteriol.">
        <title>Roles of HynAB and Ech, the only two hydrogenases found in the model sulfate reducer Desulfovibrio gigas.</title>
        <authorList>
            <person name="Morais-Silva F.O."/>
            <person name="Santos C.I."/>
            <person name="Rodrigues R."/>
            <person name="Pereira I.A."/>
            <person name="Rodrigues-Pousada C."/>
        </authorList>
    </citation>
    <scope>NUCLEOTIDE SEQUENCE [LARGE SCALE GENOMIC DNA]</scope>
    <source>
        <strain evidence="3">ATCC 19364 / DSM 1382 / NCIMB 9332 / VKM B-1759</strain>
    </source>
</reference>
<dbReference type="PATRIC" id="fig|1121448.10.peg.2132"/>
<evidence type="ECO:0000313" key="3">
    <source>
        <dbReference type="Proteomes" id="UP000016587"/>
    </source>
</evidence>
<gene>
    <name evidence="2" type="ORF">DGI_2179</name>
</gene>
<dbReference type="Pfam" id="PF12867">
    <property type="entry name" value="DinB_2"/>
    <property type="match status" value="1"/>
</dbReference>
<dbReference type="SUPFAM" id="SSF109854">
    <property type="entry name" value="DinB/YfiT-like putative metalloenzymes"/>
    <property type="match status" value="1"/>
</dbReference>
<reference evidence="3" key="2">
    <citation type="submission" date="2013-07" db="EMBL/GenBank/DDBJ databases">
        <authorList>
            <person name="Morais-Silva F.O."/>
            <person name="Rezende A.M."/>
            <person name="Pimentel C."/>
            <person name="Resende D.M."/>
            <person name="Santos C.I."/>
            <person name="Clemente C."/>
            <person name="de Oliveira L.M."/>
            <person name="da Silva S.M."/>
            <person name="Costa D.A."/>
            <person name="Varela-Raposo A."/>
            <person name="Horacio E.C.A."/>
            <person name="Matos M."/>
            <person name="Flores O."/>
            <person name="Ruiz J.C."/>
            <person name="Rodrigues-Pousada C."/>
        </authorList>
    </citation>
    <scope>NUCLEOTIDE SEQUENCE [LARGE SCALE GENOMIC DNA]</scope>
    <source>
        <strain evidence="3">ATCC 19364 / DSM 1382 / NCIMB 9332 / VKM B-1759</strain>
    </source>
</reference>
<accession>T2GDE2</accession>